<dbReference type="Proteomes" id="UP001310890">
    <property type="component" value="Unassembled WGS sequence"/>
</dbReference>
<reference evidence="11" key="1">
    <citation type="submission" date="2023-08" db="EMBL/GenBank/DDBJ databases">
        <title>Black Yeasts Isolated from many extreme environments.</title>
        <authorList>
            <person name="Coleine C."/>
            <person name="Stajich J.E."/>
            <person name="Selbmann L."/>
        </authorList>
    </citation>
    <scope>NUCLEOTIDE SEQUENCE</scope>
    <source>
        <strain evidence="11">CCFEE 5401</strain>
    </source>
</reference>
<dbReference type="Pfam" id="PF22379">
    <property type="entry name" value="OB_MCM10"/>
    <property type="match status" value="1"/>
</dbReference>
<dbReference type="Gene3D" id="2.40.50.140">
    <property type="entry name" value="Nucleic acid-binding proteins"/>
    <property type="match status" value="1"/>
</dbReference>
<keyword evidence="3" id="KW-0235">DNA replication</keyword>
<feature type="compositionally biased region" description="Low complexity" evidence="8">
    <location>
        <begin position="78"/>
        <end position="93"/>
    </location>
</feature>
<feature type="compositionally biased region" description="Polar residues" evidence="8">
    <location>
        <begin position="804"/>
        <end position="813"/>
    </location>
</feature>
<name>A0AAN7TAW0_9PEZI</name>
<feature type="compositionally biased region" description="Acidic residues" evidence="8">
    <location>
        <begin position="843"/>
        <end position="854"/>
    </location>
</feature>
<dbReference type="GO" id="GO:0003688">
    <property type="term" value="F:DNA replication origin binding"/>
    <property type="evidence" value="ECO:0007669"/>
    <property type="project" value="TreeGrafter"/>
</dbReference>
<feature type="compositionally biased region" description="Low complexity" evidence="8">
    <location>
        <begin position="309"/>
        <end position="320"/>
    </location>
</feature>
<comment type="caution">
    <text evidence="11">The sequence shown here is derived from an EMBL/GenBank/DDBJ whole genome shotgun (WGS) entry which is preliminary data.</text>
</comment>
<dbReference type="GO" id="GO:0003697">
    <property type="term" value="F:single-stranded DNA binding"/>
    <property type="evidence" value="ECO:0007669"/>
    <property type="project" value="InterPro"/>
</dbReference>
<dbReference type="GO" id="GO:0008270">
    <property type="term" value="F:zinc ion binding"/>
    <property type="evidence" value="ECO:0007669"/>
    <property type="project" value="UniProtKB-KW"/>
</dbReference>
<keyword evidence="4" id="KW-0479">Metal-binding</keyword>
<dbReference type="InterPro" id="IPR012340">
    <property type="entry name" value="NA-bd_OB-fold"/>
</dbReference>
<evidence type="ECO:0000256" key="4">
    <source>
        <dbReference type="ARBA" id="ARBA00022723"/>
    </source>
</evidence>
<evidence type="ECO:0000313" key="12">
    <source>
        <dbReference type="Proteomes" id="UP001310890"/>
    </source>
</evidence>
<evidence type="ECO:0000256" key="1">
    <source>
        <dbReference type="ARBA" id="ARBA00004123"/>
    </source>
</evidence>
<evidence type="ECO:0000313" key="11">
    <source>
        <dbReference type="EMBL" id="KAK5108959.1"/>
    </source>
</evidence>
<evidence type="ECO:0000259" key="9">
    <source>
        <dbReference type="Pfam" id="PF09329"/>
    </source>
</evidence>
<keyword evidence="6" id="KW-0862">Zinc</keyword>
<feature type="compositionally biased region" description="Polar residues" evidence="8">
    <location>
        <begin position="64"/>
        <end position="77"/>
    </location>
</feature>
<evidence type="ECO:0000256" key="8">
    <source>
        <dbReference type="SAM" id="MobiDB-lite"/>
    </source>
</evidence>
<evidence type="ECO:0000256" key="3">
    <source>
        <dbReference type="ARBA" id="ARBA00022705"/>
    </source>
</evidence>
<comment type="subcellular location">
    <subcellularLocation>
        <location evidence="1">Nucleus</location>
    </subcellularLocation>
</comment>
<sequence length="854" mass="92893">MVIVRTSPHVKISPDKNSTQWPPKSPFQALLSSPSGRKKWQERGCSGRGEGGSGSRSREREGSTSPSPMKNTQRSSRALQAIASPSPSLSPGALDDEHLDEEERQAQLELAAIEAKLKLERIRARKKVAAIAAAGAGNGPGVEKRDPTTTTTFPRKSLGPSVSHPELRTSYVEVPLSPIRAHVDSAEQMSPARRRLGINAPALAQDVSLKRARDGAQLPRSASERSAVGDDKLRSSFNDRLRATQKHADDREAKLDRVERVRSKGFGGVAQKMGRPGESEEGAPGATFAKPGSSVKRKAVEPSKAQRHSSQSAQVTSQAQPKGSGLFKDIAQSTGETSGNRPTSRSRANPEPGNNVSDTSTSTSFDSYSELHLTKRHIPHPAITRALENKEIYTLPRLLKKVTAPNYDPPDCESDWVLFAILASKSSPYDQKQHHRTNDEGKPQDDAEAPRNKFMVLKLCDLKWEIDCFLFGTAFDQFWKLTPGTLLAILNPDILPPKTNQHSGRFSLKLGSSEDCVMEIGVVRDLDYCNSVKKDGQLCGDWVDKRSTEICEFHLNLFIEKQRKGRMEVNGMFRSHGEGGQTGHGIKTRGREAGGFDKQMREQQLGRKTGAGNIKQSREFGTLYSVGASTADLLDAEDRNQLSSWTEGEASRRRLAAKEEERKLQRTLQKLGGGGDSVGAAYMREKSGFTSASDSRSLEARKMFEKPKAADLGLLNNRATTAHLSPAKERKKHFGLGAMSTAGRDAIGWGGARRVEASLLKSTAFAPSSSSAAAKRLASPERGQTRLDITGDGMRPSAIRAQSRDGSQASGSLSPRKKKARFLLAEKGLRTPGRESGGVELGIDAEDEDDLVIV</sequence>
<evidence type="ECO:0000256" key="5">
    <source>
        <dbReference type="ARBA" id="ARBA00022771"/>
    </source>
</evidence>
<feature type="region of interest" description="Disordered" evidence="8">
    <location>
        <begin position="210"/>
        <end position="364"/>
    </location>
</feature>
<feature type="compositionally biased region" description="Polar residues" evidence="8">
    <location>
        <begin position="331"/>
        <end position="356"/>
    </location>
</feature>
<dbReference type="Pfam" id="PF09329">
    <property type="entry name" value="zf-primase"/>
    <property type="match status" value="1"/>
</dbReference>
<evidence type="ECO:0000256" key="2">
    <source>
        <dbReference type="ARBA" id="ARBA00009679"/>
    </source>
</evidence>
<dbReference type="PANTHER" id="PTHR13454:SF11">
    <property type="entry name" value="PROTEIN MCM10 HOMOLOG"/>
    <property type="match status" value="1"/>
</dbReference>
<feature type="compositionally biased region" description="Basic and acidic residues" evidence="8">
    <location>
        <begin position="227"/>
        <end position="262"/>
    </location>
</feature>
<evidence type="ECO:0000256" key="7">
    <source>
        <dbReference type="ARBA" id="ARBA00023242"/>
    </source>
</evidence>
<dbReference type="AlphaFoldDB" id="A0AAN7TAW0"/>
<feature type="domain" description="Zinc finger Mcm10/DnaG-type" evidence="9">
    <location>
        <begin position="521"/>
        <end position="566"/>
    </location>
</feature>
<dbReference type="InterPro" id="IPR055065">
    <property type="entry name" value="OB_MCM10"/>
</dbReference>
<feature type="region of interest" description="Disordered" evidence="8">
    <location>
        <begin position="136"/>
        <end position="166"/>
    </location>
</feature>
<organism evidence="11 12">
    <name type="scientific">Meristemomyces frigidus</name>
    <dbReference type="NCBI Taxonomy" id="1508187"/>
    <lineage>
        <taxon>Eukaryota</taxon>
        <taxon>Fungi</taxon>
        <taxon>Dikarya</taxon>
        <taxon>Ascomycota</taxon>
        <taxon>Pezizomycotina</taxon>
        <taxon>Dothideomycetes</taxon>
        <taxon>Dothideomycetidae</taxon>
        <taxon>Mycosphaerellales</taxon>
        <taxon>Teratosphaeriaceae</taxon>
        <taxon>Meristemomyces</taxon>
    </lineage>
</organism>
<dbReference type="EMBL" id="JAVRRL010000074">
    <property type="protein sequence ID" value="KAK5108959.1"/>
    <property type="molecule type" value="Genomic_DNA"/>
</dbReference>
<comment type="similarity">
    <text evidence="2">Belongs to the MCM10 family.</text>
</comment>
<dbReference type="GO" id="GO:0006270">
    <property type="term" value="P:DNA replication initiation"/>
    <property type="evidence" value="ECO:0007669"/>
    <property type="project" value="InterPro"/>
</dbReference>
<evidence type="ECO:0000256" key="6">
    <source>
        <dbReference type="ARBA" id="ARBA00022833"/>
    </source>
</evidence>
<keyword evidence="7" id="KW-0539">Nucleus</keyword>
<dbReference type="GO" id="GO:0043596">
    <property type="term" value="C:nuclear replication fork"/>
    <property type="evidence" value="ECO:0007669"/>
    <property type="project" value="TreeGrafter"/>
</dbReference>
<feature type="region of interest" description="Disordered" evidence="8">
    <location>
        <begin position="1"/>
        <end position="103"/>
    </location>
</feature>
<proteinExistence type="inferred from homology"/>
<evidence type="ECO:0000259" key="10">
    <source>
        <dbReference type="Pfam" id="PF22379"/>
    </source>
</evidence>
<dbReference type="PANTHER" id="PTHR13454">
    <property type="entry name" value="PROTEIN MCM10 HOMOLOG"/>
    <property type="match status" value="1"/>
</dbReference>
<evidence type="ECO:0008006" key="13">
    <source>
        <dbReference type="Google" id="ProtNLM"/>
    </source>
</evidence>
<feature type="domain" description="MCM10 OB-fold" evidence="10">
    <location>
        <begin position="368"/>
        <end position="508"/>
    </location>
</feature>
<accession>A0AAN7TAW0</accession>
<keyword evidence="5" id="KW-0863">Zinc-finger</keyword>
<dbReference type="InterPro" id="IPR015408">
    <property type="entry name" value="Znf_Mcm10/DnaG"/>
</dbReference>
<dbReference type="InterPro" id="IPR040184">
    <property type="entry name" value="Mcm10"/>
</dbReference>
<protein>
    <recommendedName>
        <fullName evidence="13">Zinc finger Mcm10/DnaG-type domain-containing protein</fullName>
    </recommendedName>
</protein>
<gene>
    <name evidence="11" type="ORF">LTR62_007674</name>
</gene>
<feature type="region of interest" description="Disordered" evidence="8">
    <location>
        <begin position="770"/>
        <end position="854"/>
    </location>
</feature>